<feature type="compositionally biased region" description="Basic and acidic residues" evidence="1">
    <location>
        <begin position="636"/>
        <end position="651"/>
    </location>
</feature>
<dbReference type="SUPFAM" id="SSF50729">
    <property type="entry name" value="PH domain-like"/>
    <property type="match status" value="1"/>
</dbReference>
<feature type="region of interest" description="Disordered" evidence="1">
    <location>
        <begin position="221"/>
        <end position="453"/>
    </location>
</feature>
<feature type="region of interest" description="Disordered" evidence="1">
    <location>
        <begin position="795"/>
        <end position="832"/>
    </location>
</feature>
<feature type="compositionally biased region" description="Basic residues" evidence="1">
    <location>
        <begin position="96"/>
        <end position="108"/>
    </location>
</feature>
<protein>
    <recommendedName>
        <fullName evidence="2">SEC7 domain-containing protein</fullName>
    </recommendedName>
</protein>
<feature type="compositionally biased region" description="Low complexity" evidence="1">
    <location>
        <begin position="725"/>
        <end position="735"/>
    </location>
</feature>
<comment type="caution">
    <text evidence="3">The sequence shown here is derived from an EMBL/GenBank/DDBJ whole genome shotgun (WGS) entry which is preliminary data.</text>
</comment>
<dbReference type="PROSITE" id="PS50190">
    <property type="entry name" value="SEC7"/>
    <property type="match status" value="1"/>
</dbReference>
<feature type="compositionally biased region" description="Polar residues" evidence="1">
    <location>
        <begin position="999"/>
        <end position="1016"/>
    </location>
</feature>
<dbReference type="Gene3D" id="1.10.220.20">
    <property type="match status" value="1"/>
</dbReference>
<dbReference type="InterPro" id="IPR023394">
    <property type="entry name" value="Sec7_C_sf"/>
</dbReference>
<feature type="region of interest" description="Disordered" evidence="1">
    <location>
        <begin position="465"/>
        <end position="754"/>
    </location>
</feature>
<feature type="compositionally biased region" description="Polar residues" evidence="1">
    <location>
        <begin position="693"/>
        <end position="723"/>
    </location>
</feature>
<dbReference type="Gene3D" id="1.10.1000.11">
    <property type="entry name" value="Arf Nucleotide-binding Site Opener,domain 2"/>
    <property type="match status" value="1"/>
</dbReference>
<keyword evidence="4" id="KW-1185">Reference proteome</keyword>
<dbReference type="OrthoDB" id="430364at2759"/>
<evidence type="ECO:0000313" key="4">
    <source>
        <dbReference type="Proteomes" id="UP000559256"/>
    </source>
</evidence>
<feature type="compositionally biased region" description="Basic and acidic residues" evidence="1">
    <location>
        <begin position="399"/>
        <end position="408"/>
    </location>
</feature>
<feature type="compositionally biased region" description="Acidic residues" evidence="1">
    <location>
        <begin position="75"/>
        <end position="87"/>
    </location>
</feature>
<sequence length="1658" mass="181660">MEPDQPSASDQREQRLAAVAKLKRAASLPRLKDGRRPPMHTEAVSEGEKVATDEEQNPDVDTPPLLDEHIKAIEDPVETEADNEVEDAPANPPTTRSKRRSRSRSRSRGSKDFKGKGRALQSPTPSPLIPGDSSQDEAFTASPTINLPTVPPIMSPVPSHIQSSQLLRSVTPTMPDQPFFFQPGTSSTPLPSLEAIQKGLFRSNSAGRMMAMAKLTGGTEVYDPCLSPSPTPPVAAKFRRNNTVSGGERNAARKNLLDTLGGRSRLNRDTDGEQGSGNDEIHAPSPSPTPRRRRRRSRRGSSVTPNPPGTDSEFQSTTPNTPNVPPTPLPPYDQPRSATPNQIRSRGPTPNPIPNSRGPTPNLLLLSRGSTPSPVPPPRGPSPRYSPHDSPQPPPSFISERDRPEPTRRRSVVVEEEEEDITHPPLPNTPPTHFPVNGFISRIPHSPDAPSDMFTEYTNASGLHFTQPDEEFFPSSPFHSPLREKPVRDEDEVLYPADNRSYDNGFDNEREISWVADPVPVMRALPVDEDEEDDDNDAEDQYEEPPSSTRSSNGFPVPSAYDDMSPRSSDSQQVIIEYEASPETISYVPPSPSVAALSQSAGQRRSDGSMSYPQRLSVASRLQGERSPLSAEFGDLDDRAIINDNSSKRSADSMSTSAWEKVKSTFTRAGSSTGRRSRSNSIVNRERRDHTDSSVSRESGLSLTNQKSDPGPASTSTPQSQHRVLSPSPSALSLAQPNTRGGVSPVPPPSSTDLAKYQNAKLFPFPGMRILEEERERNRAKGLIAASASTPDVSAFLNGAEDGPIPLQHSNSSGSADWSKDRPLMQQSSDSNLVGKYLNAPALYPATSSSPLSPTGPEYFDVQPASSSASRLPMTLPGVKQWLSKNKEKLFSSQSSSPLISPTAPNGPTRNGQNGMKKPSLSDLLKRKENELVSDWEEAPTDSSTLNGRSQSSSDQLRTDSVPTTPPAMGAGSTRRFDLSDNERTPKASRVGSIPLKSVPSSDSGSQFPASDTINAIPSPPDVVSSTTPDPSSSLSDYPGHTTSDSSSSISSRYSLEHPGPQGSVVLQRLEENLVRGSRSPMWASAIEDPPRKVILSSPVLQVANVNTVKDRFLFLFSDIFVIAKPVTQDDPTPERKFIVKSVVMLQHLRLSADRSDAVPTPVTSSNRSPLIRSFVHQFGKDPDQAISIMFSKAGVNDDPVLLGQLLFRTVDLDRTRLGLYLSQRTSKLVLKSYVDSFGFVGLRIDRALRAFLLSVHVPLRSVNGHSALEYLLDAFSSRWYEANARFVAYDKDLAIRLVRGIMQLNDVLHDGMAQYPGVTAPPRHNISSRDFVDAFRRYDTRYSVSDELLEDIYRSVIQERIAHARDSLNPANPADIPITIKRPLPTRITYKVQSEPVIFRIPQPDPHLSIHLYGQDLVFDPPVLTFAKSSEAAFRVQGTSLGSKTIIIHRSGPNALSYSGLPLGQTITIERAFMRNTFQVAFMSHAGTKRRYMFSVDDSLIRHQWIVSLKRQIESSRTSSTSSSSSFATPDPNRFYRAAQIVAFKVLQEALIGPEISRASDSLVLNAYEKLNGSRTFPLRIGGSHVRSKSRSQVYHRSRAGKDEPDFGPGSDERSDNSQTNAKLWTGRELETQCLQNSSIPLVLSYLQIGSPELTRS</sequence>
<dbReference type="GO" id="GO:0032012">
    <property type="term" value="P:regulation of ARF protein signal transduction"/>
    <property type="evidence" value="ECO:0007669"/>
    <property type="project" value="InterPro"/>
</dbReference>
<feature type="compositionally biased region" description="Polar residues" evidence="1">
    <location>
        <begin position="941"/>
        <end position="963"/>
    </location>
</feature>
<dbReference type="InterPro" id="IPR035999">
    <property type="entry name" value="Sec7_dom_sf"/>
</dbReference>
<dbReference type="GO" id="GO:0005085">
    <property type="term" value="F:guanyl-nucleotide exchange factor activity"/>
    <property type="evidence" value="ECO:0007669"/>
    <property type="project" value="InterPro"/>
</dbReference>
<dbReference type="SUPFAM" id="SSF48425">
    <property type="entry name" value="Sec7 domain"/>
    <property type="match status" value="1"/>
</dbReference>
<dbReference type="InterPro" id="IPR000904">
    <property type="entry name" value="Sec7_dom"/>
</dbReference>
<dbReference type="Proteomes" id="UP000559256">
    <property type="component" value="Unassembled WGS sequence"/>
</dbReference>
<feature type="compositionally biased region" description="Basic residues" evidence="1">
    <location>
        <begin position="1589"/>
        <end position="1600"/>
    </location>
</feature>
<feature type="compositionally biased region" description="Basic and acidic residues" evidence="1">
    <location>
        <begin position="1601"/>
        <end position="1617"/>
    </location>
</feature>
<dbReference type="SMART" id="SM00222">
    <property type="entry name" value="Sec7"/>
    <property type="match status" value="1"/>
</dbReference>
<feature type="region of interest" description="Disordered" evidence="1">
    <location>
        <begin position="887"/>
        <end position="1063"/>
    </location>
</feature>
<feature type="compositionally biased region" description="Basic residues" evidence="1">
    <location>
        <begin position="290"/>
        <end position="299"/>
    </location>
</feature>
<name>A0A8H5LV79_9AGAR</name>
<dbReference type="Pfam" id="PF01369">
    <property type="entry name" value="Sec7"/>
    <property type="match status" value="1"/>
</dbReference>
<feature type="compositionally biased region" description="Basic and acidic residues" evidence="1">
    <location>
        <begin position="975"/>
        <end position="986"/>
    </location>
</feature>
<evidence type="ECO:0000259" key="2">
    <source>
        <dbReference type="PROSITE" id="PS50190"/>
    </source>
</evidence>
<feature type="region of interest" description="Disordered" evidence="1">
    <location>
        <begin position="844"/>
        <end position="872"/>
    </location>
</feature>
<feature type="region of interest" description="Disordered" evidence="1">
    <location>
        <begin position="22"/>
        <end position="165"/>
    </location>
</feature>
<dbReference type="EMBL" id="JAACJM010000010">
    <property type="protein sequence ID" value="KAF5370689.1"/>
    <property type="molecule type" value="Genomic_DNA"/>
</dbReference>
<organism evidence="3 4">
    <name type="scientific">Tetrapyrgos nigripes</name>
    <dbReference type="NCBI Taxonomy" id="182062"/>
    <lineage>
        <taxon>Eukaryota</taxon>
        <taxon>Fungi</taxon>
        <taxon>Dikarya</taxon>
        <taxon>Basidiomycota</taxon>
        <taxon>Agaricomycotina</taxon>
        <taxon>Agaricomycetes</taxon>
        <taxon>Agaricomycetidae</taxon>
        <taxon>Agaricales</taxon>
        <taxon>Marasmiineae</taxon>
        <taxon>Marasmiaceae</taxon>
        <taxon>Tetrapyrgos</taxon>
    </lineage>
</organism>
<feature type="domain" description="SEC7" evidence="2">
    <location>
        <begin position="1161"/>
        <end position="1360"/>
    </location>
</feature>
<feature type="compositionally biased region" description="Acidic residues" evidence="1">
    <location>
        <begin position="527"/>
        <end position="543"/>
    </location>
</feature>
<feature type="compositionally biased region" description="Polar residues" evidence="1">
    <location>
        <begin position="596"/>
        <end position="614"/>
    </location>
</feature>
<feature type="region of interest" description="Disordered" evidence="1">
    <location>
        <begin position="1589"/>
        <end position="1624"/>
    </location>
</feature>
<feature type="compositionally biased region" description="Low complexity" evidence="1">
    <location>
        <begin position="1022"/>
        <end position="1034"/>
    </location>
</feature>
<proteinExistence type="predicted"/>
<evidence type="ECO:0000256" key="1">
    <source>
        <dbReference type="SAM" id="MobiDB-lite"/>
    </source>
</evidence>
<feature type="compositionally biased region" description="Low complexity" evidence="1">
    <location>
        <begin position="664"/>
        <end position="674"/>
    </location>
</feature>
<feature type="compositionally biased region" description="Pro residues" evidence="1">
    <location>
        <begin position="424"/>
        <end position="433"/>
    </location>
</feature>
<feature type="compositionally biased region" description="Low complexity" evidence="1">
    <location>
        <begin position="1044"/>
        <end position="1054"/>
    </location>
</feature>
<reference evidence="3 4" key="1">
    <citation type="journal article" date="2020" name="ISME J.">
        <title>Uncovering the hidden diversity of litter-decomposition mechanisms in mushroom-forming fungi.</title>
        <authorList>
            <person name="Floudas D."/>
            <person name="Bentzer J."/>
            <person name="Ahren D."/>
            <person name="Johansson T."/>
            <person name="Persson P."/>
            <person name="Tunlid A."/>
        </authorList>
    </citation>
    <scope>NUCLEOTIDE SEQUENCE [LARGE SCALE GENOMIC DNA]</scope>
    <source>
        <strain evidence="3 4">CBS 291.85</strain>
    </source>
</reference>
<feature type="compositionally biased region" description="Polar residues" evidence="1">
    <location>
        <begin position="132"/>
        <end position="147"/>
    </location>
</feature>
<feature type="compositionally biased region" description="Pro residues" evidence="1">
    <location>
        <begin position="322"/>
        <end position="333"/>
    </location>
</feature>
<gene>
    <name evidence="3" type="ORF">D9758_002002</name>
</gene>
<evidence type="ECO:0000313" key="3">
    <source>
        <dbReference type="EMBL" id="KAF5370689.1"/>
    </source>
</evidence>
<feature type="compositionally biased region" description="Polar residues" evidence="1">
    <location>
        <begin position="898"/>
        <end position="914"/>
    </location>
</feature>
<accession>A0A8H5LV79</accession>